<dbReference type="PANTHER" id="PTHR36168:SF1">
    <property type="entry name" value="ORC1-LIKE AAA ATPASE DOMAIN-CONTAINING PROTEIN"/>
    <property type="match status" value="1"/>
</dbReference>
<protein>
    <recommendedName>
        <fullName evidence="6">AAA+ ATPase domain-containing protein</fullName>
    </recommendedName>
</protein>
<dbReference type="OrthoDB" id="511599at2759"/>
<evidence type="ECO:0000313" key="5">
    <source>
        <dbReference type="Proteomes" id="UP000813824"/>
    </source>
</evidence>
<proteinExistence type="predicted"/>
<name>A0A8K0XL23_9AGAR</name>
<organism evidence="4 5">
    <name type="scientific">Cristinia sonorae</name>
    <dbReference type="NCBI Taxonomy" id="1940300"/>
    <lineage>
        <taxon>Eukaryota</taxon>
        <taxon>Fungi</taxon>
        <taxon>Dikarya</taxon>
        <taxon>Basidiomycota</taxon>
        <taxon>Agaricomycotina</taxon>
        <taxon>Agaricomycetes</taxon>
        <taxon>Agaricomycetidae</taxon>
        <taxon>Agaricales</taxon>
        <taxon>Pleurotineae</taxon>
        <taxon>Stephanosporaceae</taxon>
        <taxon>Cristinia</taxon>
    </lineage>
</organism>
<dbReference type="Pfam" id="PF13191">
    <property type="entry name" value="AAA_16"/>
    <property type="match status" value="1"/>
</dbReference>
<sequence length="536" mass="60715">MGSSSSRRSSFLFNNAFKTVIGSMTAVASVGGGYLLWQYYSERMSDAMLKLLKHFIDADERELSRGTIIVDKVVTKAITSALGVSAVIALGSAYIAWYKRNVLNKIVSAFSSKRDPAMLLTFTSHGKSWPPDVCRNEQDQINRIVNGIQTGHYWMLLGPKGTGKMTMIVEAMRACQKKGVAICEAHPNLEVFRLRLGRALKFEFNEDSQTGLFHRRDPRDGGPALDIERASNKLNRAALQYFKRTGRPLVLIINNTHYFKNDDEGRDMLLQLQHHAELGSDHGILTFIFSSDDFWPSFVMRESALSRIRFMSVYDLDFHRAVRTAMRMRQDEKGIIEPEETFKAAISLVGGRLSTLSKLVSAEDMLAEARHLLAVEKEWLLSQIGLIENLDDDIVKGQKRSLCSWLLLCEFVRMRQDEEERLKRQIAAGEKTAQDLEGLALPKLPYYQCCQIMARADFLEELDRSNIVAIDTYHNVSPDSKMLLVAAREVIEEEGFDTKLQNVKKRVNEIEALRRTQKIIIRDGSPGCSIHLEGRS</sequence>
<feature type="transmembrane region" description="Helical" evidence="1">
    <location>
        <begin position="20"/>
        <end position="40"/>
    </location>
</feature>
<dbReference type="PANTHER" id="PTHR36168">
    <property type="entry name" value="CHROMOSOME 1, WHOLE GENOME SHOTGUN SEQUENCE"/>
    <property type="match status" value="1"/>
</dbReference>
<feature type="domain" description="Orc1-like AAA ATPase" evidence="2">
    <location>
        <begin position="134"/>
        <end position="278"/>
    </location>
</feature>
<keyword evidence="1" id="KW-1133">Transmembrane helix</keyword>
<evidence type="ECO:0000313" key="4">
    <source>
        <dbReference type="EMBL" id="KAH8085424.1"/>
    </source>
</evidence>
<dbReference type="InterPro" id="IPR056808">
    <property type="entry name" value="HTH_AAA"/>
</dbReference>
<keyword evidence="5" id="KW-1185">Reference proteome</keyword>
<dbReference type="AlphaFoldDB" id="A0A8K0XL23"/>
<evidence type="ECO:0008006" key="6">
    <source>
        <dbReference type="Google" id="ProtNLM"/>
    </source>
</evidence>
<accession>A0A8K0XL23</accession>
<dbReference type="Proteomes" id="UP000813824">
    <property type="component" value="Unassembled WGS sequence"/>
</dbReference>
<evidence type="ECO:0000259" key="3">
    <source>
        <dbReference type="Pfam" id="PF24913"/>
    </source>
</evidence>
<dbReference type="EMBL" id="JAEVFJ010000044">
    <property type="protein sequence ID" value="KAH8085424.1"/>
    <property type="molecule type" value="Genomic_DNA"/>
</dbReference>
<keyword evidence="1" id="KW-0472">Membrane</keyword>
<feature type="transmembrane region" description="Helical" evidence="1">
    <location>
        <begin position="73"/>
        <end position="97"/>
    </location>
</feature>
<evidence type="ECO:0000259" key="2">
    <source>
        <dbReference type="Pfam" id="PF13191"/>
    </source>
</evidence>
<dbReference type="SUPFAM" id="SSF52540">
    <property type="entry name" value="P-loop containing nucleoside triphosphate hydrolases"/>
    <property type="match status" value="1"/>
</dbReference>
<dbReference type="InterPro" id="IPR041664">
    <property type="entry name" value="AAA_16"/>
</dbReference>
<reference evidence="4" key="1">
    <citation type="journal article" date="2021" name="New Phytol.">
        <title>Evolutionary innovations through gain and loss of genes in the ectomycorrhizal Boletales.</title>
        <authorList>
            <person name="Wu G."/>
            <person name="Miyauchi S."/>
            <person name="Morin E."/>
            <person name="Kuo A."/>
            <person name="Drula E."/>
            <person name="Varga T."/>
            <person name="Kohler A."/>
            <person name="Feng B."/>
            <person name="Cao Y."/>
            <person name="Lipzen A."/>
            <person name="Daum C."/>
            <person name="Hundley H."/>
            <person name="Pangilinan J."/>
            <person name="Johnson J."/>
            <person name="Barry K."/>
            <person name="LaButti K."/>
            <person name="Ng V."/>
            <person name="Ahrendt S."/>
            <person name="Min B."/>
            <person name="Choi I.G."/>
            <person name="Park H."/>
            <person name="Plett J.M."/>
            <person name="Magnuson J."/>
            <person name="Spatafora J.W."/>
            <person name="Nagy L.G."/>
            <person name="Henrissat B."/>
            <person name="Grigoriev I.V."/>
            <person name="Yang Z.L."/>
            <person name="Xu J."/>
            <person name="Martin F.M."/>
        </authorList>
    </citation>
    <scope>NUCLEOTIDE SEQUENCE</scope>
    <source>
        <strain evidence="4">KKN 215</strain>
    </source>
</reference>
<gene>
    <name evidence="4" type="ORF">BXZ70DRAFT_1045607</name>
</gene>
<comment type="caution">
    <text evidence="4">The sequence shown here is derived from an EMBL/GenBank/DDBJ whole genome shotgun (WGS) entry which is preliminary data.</text>
</comment>
<feature type="domain" description="AAA protein C-terminal winged helix" evidence="3">
    <location>
        <begin position="382"/>
        <end position="511"/>
    </location>
</feature>
<dbReference type="InterPro" id="IPR027417">
    <property type="entry name" value="P-loop_NTPase"/>
</dbReference>
<evidence type="ECO:0000256" key="1">
    <source>
        <dbReference type="SAM" id="Phobius"/>
    </source>
</evidence>
<keyword evidence="1" id="KW-0812">Transmembrane</keyword>
<dbReference type="Pfam" id="PF24913">
    <property type="entry name" value="WHD_AAA_fung"/>
    <property type="match status" value="1"/>
</dbReference>